<evidence type="ECO:0000256" key="2">
    <source>
        <dbReference type="ARBA" id="ARBA00010393"/>
    </source>
</evidence>
<feature type="domain" description="PhoH-like protein" evidence="7">
    <location>
        <begin position="109"/>
        <end position="312"/>
    </location>
</feature>
<dbReference type="eggNOG" id="COG1702">
    <property type="taxonomic scope" value="Bacteria"/>
</dbReference>
<dbReference type="PANTHER" id="PTHR30473:SF1">
    <property type="entry name" value="PHOH-LIKE PROTEIN"/>
    <property type="match status" value="1"/>
</dbReference>
<dbReference type="Gene3D" id="3.40.50.300">
    <property type="entry name" value="P-loop containing nucleotide triphosphate hydrolases"/>
    <property type="match status" value="1"/>
</dbReference>
<dbReference type="EMBL" id="CP002696">
    <property type="protein sequence ID" value="AEE16418.1"/>
    <property type="molecule type" value="Genomic_DNA"/>
</dbReference>
<dbReference type="InterPro" id="IPR027417">
    <property type="entry name" value="P-loop_NTPase"/>
</dbReference>
<keyword evidence="5" id="KW-0067">ATP-binding</keyword>
<reference evidence="9" key="1">
    <citation type="submission" date="2011-04" db="EMBL/GenBank/DDBJ databases">
        <title>The complete genome of Treponema brennaborense DSM 12168.</title>
        <authorList>
            <person name="Lucas S."/>
            <person name="Han J."/>
            <person name="Lapidus A."/>
            <person name="Bruce D."/>
            <person name="Goodwin L."/>
            <person name="Pitluck S."/>
            <person name="Peters L."/>
            <person name="Kyrpides N."/>
            <person name="Mavromatis K."/>
            <person name="Ivanova N."/>
            <person name="Mikhailova N."/>
            <person name="Pagani I."/>
            <person name="Teshima H."/>
            <person name="Detter J.C."/>
            <person name="Tapia R."/>
            <person name="Han C."/>
            <person name="Land M."/>
            <person name="Hauser L."/>
            <person name="Markowitz V."/>
            <person name="Cheng J.-F."/>
            <person name="Hugenholtz P."/>
            <person name="Woyke T."/>
            <person name="Wu D."/>
            <person name="Gronow S."/>
            <person name="Wellnitz S."/>
            <person name="Brambilla E."/>
            <person name="Klenk H.-P."/>
            <person name="Eisen J.A."/>
        </authorList>
    </citation>
    <scope>NUCLEOTIDE SEQUENCE [LARGE SCALE GENOMIC DNA]</scope>
    <source>
        <strain evidence="9">DSM 12168 / CIP 105900 / DD5/3</strain>
    </source>
</reference>
<dbReference type="GO" id="GO:0005524">
    <property type="term" value="F:ATP binding"/>
    <property type="evidence" value="ECO:0007669"/>
    <property type="project" value="UniProtKB-KW"/>
</dbReference>
<evidence type="ECO:0000256" key="5">
    <source>
        <dbReference type="ARBA" id="ARBA00022840"/>
    </source>
</evidence>
<dbReference type="FunFam" id="3.40.50.300:FF:000013">
    <property type="entry name" value="PhoH family ATPase"/>
    <property type="match status" value="1"/>
</dbReference>
<evidence type="ECO:0000313" key="9">
    <source>
        <dbReference type="Proteomes" id="UP000006546"/>
    </source>
</evidence>
<dbReference type="KEGG" id="tbe:Trebr_0982"/>
<evidence type="ECO:0000259" key="7">
    <source>
        <dbReference type="Pfam" id="PF02562"/>
    </source>
</evidence>
<keyword evidence="4" id="KW-0547">Nucleotide-binding</keyword>
<dbReference type="Proteomes" id="UP000006546">
    <property type="component" value="Chromosome"/>
</dbReference>
<protein>
    <recommendedName>
        <fullName evidence="6">PhoH-like protein</fullName>
    </recommendedName>
</protein>
<dbReference type="HOGENOM" id="CLU_051654_0_0_12"/>
<evidence type="ECO:0000256" key="4">
    <source>
        <dbReference type="ARBA" id="ARBA00022741"/>
    </source>
</evidence>
<sequence>METAYTIVVPDAEMLSRLCGTNDSNLDLIEKHLGVPVFTCGNELSVPDADPGVAQQFRHIIDRLLDEASEGCDVGPDLLNTILLDSSDRLSAGSFSAASVVIPGGIRKVYPKTRNQAALVHAMRRSDMVFCLGPAGSGKTFLAVAEALRLVLSHEKAGIVLTRPVVEAGENLGFLPGDLEQKINPYLRPLYDAIGALLPKETVRKLTESGAIETAPLAYMRGRTLHNSVIILDEAQNTTKEQMKMFLTRMGEGSKVFVTGDITQVDLPPRTVSGLAHAVRVLRSVPEIEIHSLTASDVVRNPLVKKIVQAYENEQTDFS</sequence>
<organism evidence="8 9">
    <name type="scientific">Treponema brennaborense (strain DSM 12168 / CIP 105900 / DD5/3)</name>
    <dbReference type="NCBI Taxonomy" id="906968"/>
    <lineage>
        <taxon>Bacteria</taxon>
        <taxon>Pseudomonadati</taxon>
        <taxon>Spirochaetota</taxon>
        <taxon>Spirochaetia</taxon>
        <taxon>Spirochaetales</taxon>
        <taxon>Treponemataceae</taxon>
        <taxon>Treponema</taxon>
    </lineage>
</organism>
<comment type="subcellular location">
    <subcellularLocation>
        <location evidence="1">Cytoplasm</location>
    </subcellularLocation>
</comment>
<dbReference type="GO" id="GO:0005829">
    <property type="term" value="C:cytosol"/>
    <property type="evidence" value="ECO:0007669"/>
    <property type="project" value="TreeGrafter"/>
</dbReference>
<evidence type="ECO:0000256" key="1">
    <source>
        <dbReference type="ARBA" id="ARBA00004496"/>
    </source>
</evidence>
<proteinExistence type="inferred from homology"/>
<dbReference type="InterPro" id="IPR051451">
    <property type="entry name" value="PhoH2-like"/>
</dbReference>
<accession>F4LJT8</accession>
<keyword evidence="9" id="KW-1185">Reference proteome</keyword>
<dbReference type="STRING" id="906968.Trebr_0982"/>
<comment type="similarity">
    <text evidence="2">Belongs to the PhoH family.</text>
</comment>
<keyword evidence="3" id="KW-0963">Cytoplasm</keyword>
<dbReference type="PANTHER" id="PTHR30473">
    <property type="entry name" value="PROTEIN PHOH"/>
    <property type="match status" value="1"/>
</dbReference>
<dbReference type="InterPro" id="IPR003714">
    <property type="entry name" value="PhoH"/>
</dbReference>
<evidence type="ECO:0000256" key="3">
    <source>
        <dbReference type="ARBA" id="ARBA00022490"/>
    </source>
</evidence>
<evidence type="ECO:0000313" key="8">
    <source>
        <dbReference type="EMBL" id="AEE16418.1"/>
    </source>
</evidence>
<dbReference type="SUPFAM" id="SSF52540">
    <property type="entry name" value="P-loop containing nucleoside triphosphate hydrolases"/>
    <property type="match status" value="1"/>
</dbReference>
<dbReference type="OrthoDB" id="9773137at2"/>
<dbReference type="AlphaFoldDB" id="F4LJT8"/>
<dbReference type="Pfam" id="PF02562">
    <property type="entry name" value="PhoH"/>
    <property type="match status" value="1"/>
</dbReference>
<name>F4LJT8_TREBD</name>
<gene>
    <name evidence="8" type="ordered locus">Trebr_0982</name>
</gene>
<dbReference type="RefSeq" id="WP_013758137.1">
    <property type="nucleotide sequence ID" value="NC_015500.1"/>
</dbReference>
<evidence type="ECO:0000256" key="6">
    <source>
        <dbReference type="ARBA" id="ARBA00039970"/>
    </source>
</evidence>